<evidence type="ECO:0008006" key="4">
    <source>
        <dbReference type="Google" id="ProtNLM"/>
    </source>
</evidence>
<accession>A0A1H9WWT2</accession>
<reference evidence="2 3" key="1">
    <citation type="submission" date="2016-10" db="EMBL/GenBank/DDBJ databases">
        <authorList>
            <person name="de Groot N.N."/>
        </authorList>
    </citation>
    <scope>NUCLEOTIDE SEQUENCE [LARGE SCALE GENOMIC DNA]</scope>
    <source>
        <strain evidence="2 3">DSM 23042</strain>
    </source>
</reference>
<name>A0A1H9WWT2_9RHOB</name>
<dbReference type="OrthoDB" id="7356934at2"/>
<sequence>MRQDEAEVIGVQALGWIAAKDDLLDVFMGSSGVGLDMMRENAQDPEFLASVLDFLCLDDAWVTEFCESHDLPTDRPMRARQALPGGQQVHWT</sequence>
<gene>
    <name evidence="2" type="ORF">SAMN04490244_11420</name>
</gene>
<evidence type="ECO:0000256" key="1">
    <source>
        <dbReference type="SAM" id="MobiDB-lite"/>
    </source>
</evidence>
<dbReference type="RefSeq" id="WP_092696039.1">
    <property type="nucleotide sequence ID" value="NZ_FOGU01000014.1"/>
</dbReference>
<dbReference type="EMBL" id="FOGU01000014">
    <property type="protein sequence ID" value="SES38376.1"/>
    <property type="molecule type" value="Genomic_DNA"/>
</dbReference>
<organism evidence="2 3">
    <name type="scientific">Tranquillimonas rosea</name>
    <dbReference type="NCBI Taxonomy" id="641238"/>
    <lineage>
        <taxon>Bacteria</taxon>
        <taxon>Pseudomonadati</taxon>
        <taxon>Pseudomonadota</taxon>
        <taxon>Alphaproteobacteria</taxon>
        <taxon>Rhodobacterales</taxon>
        <taxon>Roseobacteraceae</taxon>
        <taxon>Tranquillimonas</taxon>
    </lineage>
</organism>
<evidence type="ECO:0000313" key="2">
    <source>
        <dbReference type="EMBL" id="SES38376.1"/>
    </source>
</evidence>
<dbReference type="Pfam" id="PF12096">
    <property type="entry name" value="DUF3572"/>
    <property type="match status" value="1"/>
</dbReference>
<keyword evidence="3" id="KW-1185">Reference proteome</keyword>
<evidence type="ECO:0000313" key="3">
    <source>
        <dbReference type="Proteomes" id="UP000198885"/>
    </source>
</evidence>
<dbReference type="STRING" id="641238.SAMN04490244_11420"/>
<dbReference type="Proteomes" id="UP000198885">
    <property type="component" value="Unassembled WGS sequence"/>
</dbReference>
<dbReference type="InterPro" id="IPR021955">
    <property type="entry name" value="DUF3572"/>
</dbReference>
<proteinExistence type="predicted"/>
<feature type="region of interest" description="Disordered" evidence="1">
    <location>
        <begin position="72"/>
        <end position="92"/>
    </location>
</feature>
<dbReference type="AlphaFoldDB" id="A0A1H9WWT2"/>
<protein>
    <recommendedName>
        <fullName evidence="4">DUF3572 domain-containing protein</fullName>
    </recommendedName>
</protein>